<dbReference type="InterPro" id="IPR007197">
    <property type="entry name" value="rSAM"/>
</dbReference>
<dbReference type="Gene3D" id="3.20.20.70">
    <property type="entry name" value="Aldolase class I"/>
    <property type="match status" value="1"/>
</dbReference>
<keyword evidence="2" id="KW-0479">Metal-binding</keyword>
<evidence type="ECO:0000256" key="2">
    <source>
        <dbReference type="ARBA" id="ARBA00022723"/>
    </source>
</evidence>
<gene>
    <name evidence="6" type="ORF">A5821_000422</name>
</gene>
<proteinExistence type="predicted"/>
<dbReference type="InterPro" id="IPR058240">
    <property type="entry name" value="rSAM_sf"/>
</dbReference>
<dbReference type="Gene3D" id="1.10.150.320">
    <property type="entry name" value="Photosystem II 12 kDa extrinsic protein"/>
    <property type="match status" value="1"/>
</dbReference>
<dbReference type="InterPro" id="IPR051675">
    <property type="entry name" value="Endo/Exo/Phosphatase_dom_1"/>
</dbReference>
<evidence type="ECO:0000259" key="5">
    <source>
        <dbReference type="SMART" id="SM00278"/>
    </source>
</evidence>
<keyword evidence="3" id="KW-0408">Iron</keyword>
<dbReference type="CDD" id="cd01335">
    <property type="entry name" value="Radical_SAM"/>
    <property type="match status" value="1"/>
</dbReference>
<dbReference type="Proteomes" id="UP000194948">
    <property type="component" value="Chromosome"/>
</dbReference>
<keyword evidence="4" id="KW-0411">Iron-sulfur</keyword>
<evidence type="ECO:0000313" key="7">
    <source>
        <dbReference type="Proteomes" id="UP000194948"/>
    </source>
</evidence>
<dbReference type="SFLD" id="SFLDS00029">
    <property type="entry name" value="Radical_SAM"/>
    <property type="match status" value="1"/>
</dbReference>
<reference evidence="6 7" key="2">
    <citation type="submission" date="2024-03" db="EMBL/GenBank/DDBJ databases">
        <title>The Genome Sequence of Enterococcus sp. DIV0205d.</title>
        <authorList>
            <consortium name="The Broad Institute Genomics Platform"/>
            <consortium name="The Broad Institute Microbial Omics Core"/>
            <consortium name="The Broad Institute Genomic Center for Infectious Diseases"/>
            <person name="Earl A."/>
            <person name="Manson A."/>
            <person name="Gilmore M."/>
            <person name="Schwartman J."/>
            <person name="Shea T."/>
            <person name="Abouelleil A."/>
            <person name="Cao P."/>
            <person name="Chapman S."/>
            <person name="Cusick C."/>
            <person name="Young S."/>
            <person name="Neafsey D."/>
            <person name="Nusbaum C."/>
            <person name="Birren B."/>
        </authorList>
    </citation>
    <scope>NUCLEOTIDE SEQUENCE [LARGE SCALE GENOMIC DNA]</scope>
    <source>
        <strain evidence="6 7">7F3_DIV0205</strain>
    </source>
</reference>
<dbReference type="SUPFAM" id="SSF102114">
    <property type="entry name" value="Radical SAM enzymes"/>
    <property type="match status" value="1"/>
</dbReference>
<evidence type="ECO:0000256" key="1">
    <source>
        <dbReference type="ARBA" id="ARBA00022691"/>
    </source>
</evidence>
<keyword evidence="7" id="KW-1185">Reference proteome</keyword>
<dbReference type="GO" id="GO:0051536">
    <property type="term" value="F:iron-sulfur cluster binding"/>
    <property type="evidence" value="ECO:0007669"/>
    <property type="project" value="UniProtKB-KW"/>
</dbReference>
<dbReference type="InterPro" id="IPR023874">
    <property type="entry name" value="DNA_rSAM_put"/>
</dbReference>
<keyword evidence="1" id="KW-0949">S-adenosyl-L-methionine</keyword>
<dbReference type="GO" id="GO:0006281">
    <property type="term" value="P:DNA repair"/>
    <property type="evidence" value="ECO:0007669"/>
    <property type="project" value="InterPro"/>
</dbReference>
<accession>A0AAQ3WBG9</accession>
<organism evidence="6 7">
    <name type="scientific">Candidatus Enterococcus palustris</name>
    <dbReference type="NCBI Taxonomy" id="1834189"/>
    <lineage>
        <taxon>Bacteria</taxon>
        <taxon>Bacillati</taxon>
        <taxon>Bacillota</taxon>
        <taxon>Bacilli</taxon>
        <taxon>Lactobacillales</taxon>
        <taxon>Enterococcaceae</taxon>
        <taxon>Enterococcus</taxon>
    </lineage>
</organism>
<dbReference type="PANTHER" id="PTHR21180">
    <property type="entry name" value="ENDONUCLEASE/EXONUCLEASE/PHOSPHATASE FAMILY DOMAIN-CONTAINING PROTEIN 1"/>
    <property type="match status" value="1"/>
</dbReference>
<dbReference type="InterPro" id="IPR003583">
    <property type="entry name" value="Hlx-hairpin-Hlx_DNA-bd_motif"/>
</dbReference>
<dbReference type="PANTHER" id="PTHR21180:SF9">
    <property type="entry name" value="TYPE II SECRETION SYSTEM PROTEIN K"/>
    <property type="match status" value="1"/>
</dbReference>
<protein>
    <recommendedName>
        <fullName evidence="5">Helix-hairpin-helix DNA-binding motif class 1 domain-containing protein</fullName>
    </recommendedName>
</protein>
<dbReference type="AlphaFoldDB" id="A0AAQ3WBG9"/>
<dbReference type="SMART" id="SM00278">
    <property type="entry name" value="HhH1"/>
    <property type="match status" value="1"/>
</dbReference>
<dbReference type="GO" id="GO:0003677">
    <property type="term" value="F:DNA binding"/>
    <property type="evidence" value="ECO:0007669"/>
    <property type="project" value="InterPro"/>
</dbReference>
<sequence>MDLSRKIEILAESAKYDVSCSSSGVTNNTRNGTVGSTASAGICHTFTSDGRCVSLLKLLFTNACIFDCHYCINRKSNAIPRATFTPREIADLTMDFYMRNYIEGLFLSSAIIKNVDYTSELLIKTLRILRYEKGFKGYIHVKAIPGADEKLIEELGFLADRMSVNVELPSRESLKLLAPDKDPFALYKPMKQITHKKKELSQFPATQQNNSFVPAGQSTQMIIGASPENDRSIVTIAENLYQKYDLKRVYYSAYIPVNQDSLLPAITTDPPLLREHRLYQADWLMRFYRFSAAEILSEDKPNFNLYLDPKANWAVQNYDQFPVDIQSASYDQLLRIPGIGPKSALNIIKARKYYQLHLTDLKKLGVVVKRAQYFVSCNGVCQSGLINDPEWVISSLISSRQYETLKKANSQSHHEQLALFDVERFETIKNKESKYAY</sequence>
<dbReference type="SUPFAM" id="SSF47781">
    <property type="entry name" value="RuvA domain 2-like"/>
    <property type="match status" value="1"/>
</dbReference>
<dbReference type="EMBL" id="CP147244">
    <property type="protein sequence ID" value="WYJ99345.1"/>
    <property type="molecule type" value="Genomic_DNA"/>
</dbReference>
<dbReference type="InterPro" id="IPR013785">
    <property type="entry name" value="Aldolase_TIM"/>
</dbReference>
<dbReference type="GO" id="GO:0046872">
    <property type="term" value="F:metal ion binding"/>
    <property type="evidence" value="ECO:0007669"/>
    <property type="project" value="UniProtKB-KW"/>
</dbReference>
<dbReference type="SFLD" id="SFLDG01102">
    <property type="entry name" value="Uncharacterised_Radical_SAM_Su"/>
    <property type="match status" value="1"/>
</dbReference>
<name>A0AAQ3WBG9_9ENTE</name>
<evidence type="ECO:0000256" key="4">
    <source>
        <dbReference type="ARBA" id="ARBA00023014"/>
    </source>
</evidence>
<dbReference type="InterPro" id="IPR010994">
    <property type="entry name" value="RuvA_2-like"/>
</dbReference>
<dbReference type="RefSeq" id="WP_086312864.1">
    <property type="nucleotide sequence ID" value="NZ_CP147244.1"/>
</dbReference>
<evidence type="ECO:0000256" key="3">
    <source>
        <dbReference type="ARBA" id="ARBA00023004"/>
    </source>
</evidence>
<feature type="domain" description="Helix-hairpin-helix DNA-binding motif class 1" evidence="5">
    <location>
        <begin position="331"/>
        <end position="350"/>
    </location>
</feature>
<reference evidence="7" key="1">
    <citation type="submission" date="2017-05" db="EMBL/GenBank/DDBJ databases">
        <title>The Genome Sequence of EEnterococcus faecalis 9F2_4866.</title>
        <authorList>
            <consortium name="The Broad Institute Genomics Platform"/>
            <consortium name="The Broad Institute Genomic Center for Infectious Diseases"/>
            <person name="Earl A."/>
            <person name="Manson A."/>
            <person name="Schwartman J."/>
            <person name="Gilmore M."/>
            <person name="Abouelleil A."/>
            <person name="Cao P."/>
            <person name="Chapman S."/>
            <person name="Cusick C."/>
            <person name="Shea T."/>
            <person name="Young S."/>
            <person name="Neafsey D."/>
            <person name="Nusbaum C."/>
            <person name="Birren B."/>
        </authorList>
    </citation>
    <scope>NUCLEOTIDE SEQUENCE [LARGE SCALE GENOMIC DNA]</scope>
    <source>
        <strain evidence="7">7F3_DIV0205</strain>
    </source>
</reference>
<dbReference type="NCBIfam" id="TIGR03916">
    <property type="entry name" value="rSAM_link_UDG"/>
    <property type="match status" value="1"/>
</dbReference>
<evidence type="ECO:0000313" key="6">
    <source>
        <dbReference type="EMBL" id="WYJ99345.1"/>
    </source>
</evidence>
<dbReference type="GO" id="GO:0003824">
    <property type="term" value="F:catalytic activity"/>
    <property type="evidence" value="ECO:0007669"/>
    <property type="project" value="InterPro"/>
</dbReference>